<dbReference type="AlphaFoldDB" id="A0A8C7URT4"/>
<gene>
    <name evidence="13" type="primary">mtif2</name>
</gene>
<dbReference type="HAMAP" id="MF_00100_B">
    <property type="entry name" value="IF_2_B"/>
    <property type="match status" value="1"/>
</dbReference>
<dbReference type="Gene3D" id="3.40.50.300">
    <property type="entry name" value="P-loop containing nucleotide triphosphate hydrolases"/>
    <property type="match status" value="1"/>
</dbReference>
<keyword evidence="4" id="KW-0547">Nucleotide-binding</keyword>
<accession>A0A8C7URT4</accession>
<comment type="similarity">
    <text evidence="2">Belongs to the TRAFAC class translation factor GTPase superfamily. Classic translation factor GTPase family. IF-2 subfamily.</text>
</comment>
<evidence type="ECO:0000259" key="12">
    <source>
        <dbReference type="PROSITE" id="PS51722"/>
    </source>
</evidence>
<feature type="region of interest" description="Disordered" evidence="11">
    <location>
        <begin position="106"/>
        <end position="126"/>
    </location>
</feature>
<name>A0A8C7URT4_ONCMY</name>
<dbReference type="SUPFAM" id="SSF50447">
    <property type="entry name" value="Translation proteins"/>
    <property type="match status" value="2"/>
</dbReference>
<dbReference type="FunFam" id="2.40.30.10:FF:000072">
    <property type="entry name" value="translation initiation factor IF-2, mitochondrial isoform X1"/>
    <property type="match status" value="1"/>
</dbReference>
<comment type="subcellular location">
    <subcellularLocation>
        <location evidence="1">Mitochondrion</location>
    </subcellularLocation>
</comment>
<keyword evidence="3" id="KW-0396">Initiation factor</keyword>
<evidence type="ECO:0000313" key="13">
    <source>
        <dbReference type="Ensembl" id="ENSOMYP00000097016.2"/>
    </source>
</evidence>
<proteinExistence type="inferred from homology"/>
<dbReference type="Gene3D" id="2.40.30.10">
    <property type="entry name" value="Translation factors"/>
    <property type="match status" value="2"/>
</dbReference>
<dbReference type="GO" id="GO:0003924">
    <property type="term" value="F:GTPase activity"/>
    <property type="evidence" value="ECO:0007669"/>
    <property type="project" value="InterPro"/>
</dbReference>
<feature type="domain" description="Tr-type G" evidence="12">
    <location>
        <begin position="128"/>
        <end position="298"/>
    </location>
</feature>
<reference evidence="13" key="1">
    <citation type="submission" date="2020-07" db="EMBL/GenBank/DDBJ databases">
        <title>A long reads based de novo assembly of the rainbow trout Arlee double haploid line genome.</title>
        <authorList>
            <person name="Gao G."/>
            <person name="Palti Y."/>
        </authorList>
    </citation>
    <scope>NUCLEOTIDE SEQUENCE [LARGE SCALE GENOMIC DNA]</scope>
</reference>
<dbReference type="PANTHER" id="PTHR43381:SF20">
    <property type="entry name" value="TRANSLATION INITIATION FACTOR IF-2, MITOCHONDRIAL"/>
    <property type="match status" value="1"/>
</dbReference>
<dbReference type="SUPFAM" id="SSF52540">
    <property type="entry name" value="P-loop containing nucleoside triphosphate hydrolases"/>
    <property type="match status" value="1"/>
</dbReference>
<dbReference type="PROSITE" id="PS01176">
    <property type="entry name" value="IF2"/>
    <property type="match status" value="1"/>
</dbReference>
<dbReference type="PROSITE" id="PS51722">
    <property type="entry name" value="G_TR_2"/>
    <property type="match status" value="1"/>
</dbReference>
<dbReference type="CDD" id="cd03702">
    <property type="entry name" value="IF2_mtIF2_II"/>
    <property type="match status" value="1"/>
</dbReference>
<evidence type="ECO:0000256" key="6">
    <source>
        <dbReference type="ARBA" id="ARBA00022946"/>
    </source>
</evidence>
<evidence type="ECO:0000256" key="9">
    <source>
        <dbReference type="ARBA" id="ARBA00025162"/>
    </source>
</evidence>
<dbReference type="InterPro" id="IPR000178">
    <property type="entry name" value="TF_IF2_bacterial-like"/>
</dbReference>
<dbReference type="InterPro" id="IPR023115">
    <property type="entry name" value="TIF_IF2_dom3"/>
</dbReference>
<evidence type="ECO:0000313" key="14">
    <source>
        <dbReference type="Proteomes" id="UP000694395"/>
    </source>
</evidence>
<reference evidence="13" key="3">
    <citation type="submission" date="2025-09" db="UniProtKB">
        <authorList>
            <consortium name="Ensembl"/>
        </authorList>
    </citation>
    <scope>IDENTIFICATION</scope>
</reference>
<evidence type="ECO:0000256" key="5">
    <source>
        <dbReference type="ARBA" id="ARBA00022917"/>
    </source>
</evidence>
<evidence type="ECO:0000256" key="7">
    <source>
        <dbReference type="ARBA" id="ARBA00023128"/>
    </source>
</evidence>
<evidence type="ECO:0000256" key="11">
    <source>
        <dbReference type="SAM" id="MobiDB-lite"/>
    </source>
</evidence>
<comment type="function">
    <text evidence="9">One of the essential components for the initiation of protein synthesis. Protects formylmethionyl-tRNA from spontaneous hydrolysis and promotes its binding to the 30S ribosomal subunits. Also involved in the hydrolysis of GTP during the formation of the 70S ribosomal complex.</text>
</comment>
<dbReference type="SUPFAM" id="SSF52156">
    <property type="entry name" value="Initiation factor IF2/eIF5b, domain 3"/>
    <property type="match status" value="1"/>
</dbReference>
<dbReference type="FunFam" id="2.40.30.10:FF:000007">
    <property type="entry name" value="Translation initiation factor IF-2"/>
    <property type="match status" value="1"/>
</dbReference>
<reference evidence="13" key="2">
    <citation type="submission" date="2025-08" db="UniProtKB">
        <authorList>
            <consortium name="Ensembl"/>
        </authorList>
    </citation>
    <scope>IDENTIFICATION</scope>
</reference>
<evidence type="ECO:0000256" key="2">
    <source>
        <dbReference type="ARBA" id="ARBA00007733"/>
    </source>
</evidence>
<dbReference type="Proteomes" id="UP000694395">
    <property type="component" value="Chromosome 17"/>
</dbReference>
<dbReference type="GO" id="GO:0005525">
    <property type="term" value="F:GTP binding"/>
    <property type="evidence" value="ECO:0007669"/>
    <property type="project" value="UniProtKB-KW"/>
</dbReference>
<dbReference type="GO" id="GO:0005739">
    <property type="term" value="C:mitochondrion"/>
    <property type="evidence" value="ECO:0007669"/>
    <property type="project" value="UniProtKB-SubCell"/>
</dbReference>
<evidence type="ECO:0000256" key="10">
    <source>
        <dbReference type="ARBA" id="ARBA00044200"/>
    </source>
</evidence>
<dbReference type="CDD" id="cd03692">
    <property type="entry name" value="mtIF2_IVc"/>
    <property type="match status" value="1"/>
</dbReference>
<dbReference type="Pfam" id="PF11987">
    <property type="entry name" value="IF-2"/>
    <property type="match status" value="1"/>
</dbReference>
<dbReference type="NCBIfam" id="TIGR00231">
    <property type="entry name" value="small_GTP"/>
    <property type="match status" value="1"/>
</dbReference>
<evidence type="ECO:0000256" key="1">
    <source>
        <dbReference type="ARBA" id="ARBA00004173"/>
    </source>
</evidence>
<dbReference type="CDD" id="cd01887">
    <property type="entry name" value="IF2_eIF5B"/>
    <property type="match status" value="1"/>
</dbReference>
<keyword evidence="5" id="KW-0648">Protein biosynthesis</keyword>
<dbReference type="InterPro" id="IPR036925">
    <property type="entry name" value="TIF_IF2_dom3_sf"/>
</dbReference>
<protein>
    <recommendedName>
        <fullName evidence="10">Translation initiation factor IF-2, mitochondrial</fullName>
    </recommendedName>
</protein>
<dbReference type="PANTHER" id="PTHR43381">
    <property type="entry name" value="TRANSLATION INITIATION FACTOR IF-2-RELATED"/>
    <property type="match status" value="1"/>
</dbReference>
<dbReference type="InterPro" id="IPR009000">
    <property type="entry name" value="Transl_B-barrel_sf"/>
</dbReference>
<dbReference type="FunFam" id="3.40.50.300:FF:000019">
    <property type="entry name" value="Translation initiation factor IF-2"/>
    <property type="match status" value="1"/>
</dbReference>
<dbReference type="InterPro" id="IPR000795">
    <property type="entry name" value="T_Tr_GTP-bd_dom"/>
</dbReference>
<dbReference type="Ensembl" id="ENSOMYT00000105400.2">
    <property type="protein sequence ID" value="ENSOMYP00000097016.2"/>
    <property type="gene ID" value="ENSOMYG00000044149.2"/>
</dbReference>
<dbReference type="Gene3D" id="3.40.50.10050">
    <property type="entry name" value="Translation initiation factor IF- 2, domain 3"/>
    <property type="match status" value="1"/>
</dbReference>
<sequence length="676" mass="75209">MQMIRNVIGLENRDHVVVVFPYGKGHSKVQKVKPKQDKQEVEIKQKMTVSALAQAMNKDFDHVFEALLNTSVDLDSLEPHSVLEEQWIKEVVKRSGMKFKWAKLVESKERENKDTQRRAPPDPAVLVSRPPVVTIMGHVDHGKTTLLDSLRKSQVAAGEAGGITQHIGAFLVQLPSGEKITFLDTPGHAAFSAMRARGALATDIVILVVAADDGVMKQTIESILHAKKAQVPIIVAVNKCDKHQADPARVKQELLSHDVVCEEYGGEVQAIHVSALKGNNLLELAEATVTLAEVMELKGDPTGLVEGTIIESRSDKGKGPVTTAIVQRGTLKKGCTLVAGKTWAKVRFLFDENNCTVKEAGPSTAVEIVGWKELPSAGEEILEVESEKRAREVVDWRCYQEEQDKLKEDMQAIEVKQREHQESYKKEREPLAHLSWRQRKSALYKANKKLMAMRPSEKLESQELSLPLIVKGDVDGSVEAILNILESYDAHHQCQMEVVHFGIGDVSENDLNLAETFSGTIYGFNVGVNKSIQQMATKKGIMLKMHKVIYKLIDDLKDELSSKLPPSVKENVIGEASVLAMFDVTVGKKKVPVAGCRVQKGQLDRKMKFRLVRGRDVIWEGSLTALKHHKDDVQMVKTGMECGLSVDQDIEFRPGDEVVCYEETETRQTISWDPGF</sequence>
<dbReference type="Pfam" id="PF00009">
    <property type="entry name" value="GTP_EFTU"/>
    <property type="match status" value="1"/>
</dbReference>
<evidence type="ECO:0000256" key="8">
    <source>
        <dbReference type="ARBA" id="ARBA00023134"/>
    </source>
</evidence>
<dbReference type="InterPro" id="IPR053905">
    <property type="entry name" value="EF-G-like_DII"/>
</dbReference>
<dbReference type="InterPro" id="IPR005225">
    <property type="entry name" value="Small_GTP-bd"/>
</dbReference>
<dbReference type="InterPro" id="IPR044145">
    <property type="entry name" value="IF2_II"/>
</dbReference>
<evidence type="ECO:0000256" key="4">
    <source>
        <dbReference type="ARBA" id="ARBA00022741"/>
    </source>
</evidence>
<organism evidence="13 14">
    <name type="scientific">Oncorhynchus mykiss</name>
    <name type="common">Rainbow trout</name>
    <name type="synonym">Salmo gairdneri</name>
    <dbReference type="NCBI Taxonomy" id="8022"/>
    <lineage>
        <taxon>Eukaryota</taxon>
        <taxon>Metazoa</taxon>
        <taxon>Chordata</taxon>
        <taxon>Craniata</taxon>
        <taxon>Vertebrata</taxon>
        <taxon>Euteleostomi</taxon>
        <taxon>Actinopterygii</taxon>
        <taxon>Neopterygii</taxon>
        <taxon>Teleostei</taxon>
        <taxon>Protacanthopterygii</taxon>
        <taxon>Salmoniformes</taxon>
        <taxon>Salmonidae</taxon>
        <taxon>Salmoninae</taxon>
        <taxon>Oncorhynchus</taxon>
    </lineage>
</organism>
<keyword evidence="8" id="KW-0342">GTP-binding</keyword>
<dbReference type="FunFam" id="3.40.50.10050:FF:000001">
    <property type="entry name" value="Translation initiation factor IF-2"/>
    <property type="match status" value="1"/>
</dbReference>
<dbReference type="InterPro" id="IPR027417">
    <property type="entry name" value="P-loop_NTPase"/>
</dbReference>
<evidence type="ECO:0000256" key="3">
    <source>
        <dbReference type="ARBA" id="ARBA00022540"/>
    </source>
</evidence>
<keyword evidence="6" id="KW-0809">Transit peptide</keyword>
<dbReference type="Pfam" id="PF22042">
    <property type="entry name" value="EF-G_D2"/>
    <property type="match status" value="1"/>
</dbReference>
<feature type="compositionally biased region" description="Basic and acidic residues" evidence="11">
    <location>
        <begin position="106"/>
        <end position="120"/>
    </location>
</feature>
<dbReference type="InterPro" id="IPR015760">
    <property type="entry name" value="TIF_IF2"/>
</dbReference>
<keyword evidence="7" id="KW-0496">Mitochondrion</keyword>
<dbReference type="GO" id="GO:0003743">
    <property type="term" value="F:translation initiation factor activity"/>
    <property type="evidence" value="ECO:0007669"/>
    <property type="project" value="UniProtKB-KW"/>
</dbReference>
<keyword evidence="14" id="KW-1185">Reference proteome</keyword>
<dbReference type="GeneTree" id="ENSGT00900000141103"/>